<dbReference type="EMBL" id="CAJZBQ010000060">
    <property type="protein sequence ID" value="CAG9335130.1"/>
    <property type="molecule type" value="Genomic_DNA"/>
</dbReference>
<dbReference type="Proteomes" id="UP001162131">
    <property type="component" value="Unassembled WGS sequence"/>
</dbReference>
<dbReference type="AlphaFoldDB" id="A0AAU9KM28"/>
<sequence>MTSSMLWVLNYSIQRDSYCIEKILEAKYAPIIINYCDSHYYSIALPSLKPLGNISSRNIAHELLCLSSLVWLMSHQNKSRESKYI</sequence>
<comment type="caution">
    <text evidence="1">The sequence shown here is derived from an EMBL/GenBank/DDBJ whole genome shotgun (WGS) entry which is preliminary data.</text>
</comment>
<reference evidence="1" key="1">
    <citation type="submission" date="2021-09" db="EMBL/GenBank/DDBJ databases">
        <authorList>
            <consortium name="AG Swart"/>
            <person name="Singh M."/>
            <person name="Singh A."/>
            <person name="Seah K."/>
            <person name="Emmerich C."/>
        </authorList>
    </citation>
    <scope>NUCLEOTIDE SEQUENCE</scope>
    <source>
        <strain evidence="1">ATCC30299</strain>
    </source>
</reference>
<evidence type="ECO:0000313" key="2">
    <source>
        <dbReference type="Proteomes" id="UP001162131"/>
    </source>
</evidence>
<proteinExistence type="predicted"/>
<accession>A0AAU9KM28</accession>
<protein>
    <recommendedName>
        <fullName evidence="3">Maturase K</fullName>
    </recommendedName>
</protein>
<name>A0AAU9KM28_9CILI</name>
<gene>
    <name evidence="1" type="ORF">BSTOLATCC_MIC62707</name>
</gene>
<evidence type="ECO:0000313" key="1">
    <source>
        <dbReference type="EMBL" id="CAG9335130.1"/>
    </source>
</evidence>
<evidence type="ECO:0008006" key="3">
    <source>
        <dbReference type="Google" id="ProtNLM"/>
    </source>
</evidence>
<keyword evidence="2" id="KW-1185">Reference proteome</keyword>
<organism evidence="1 2">
    <name type="scientific">Blepharisma stoltei</name>
    <dbReference type="NCBI Taxonomy" id="1481888"/>
    <lineage>
        <taxon>Eukaryota</taxon>
        <taxon>Sar</taxon>
        <taxon>Alveolata</taxon>
        <taxon>Ciliophora</taxon>
        <taxon>Postciliodesmatophora</taxon>
        <taxon>Heterotrichea</taxon>
        <taxon>Heterotrichida</taxon>
        <taxon>Blepharismidae</taxon>
        <taxon>Blepharisma</taxon>
    </lineage>
</organism>